<dbReference type="AlphaFoldDB" id="A0A7X1PNC7"/>
<dbReference type="Pfam" id="PF00106">
    <property type="entry name" value="adh_short"/>
    <property type="match status" value="1"/>
</dbReference>
<dbReference type="PANTHER" id="PTHR43976">
    <property type="entry name" value="SHORT CHAIN DEHYDROGENASE"/>
    <property type="match status" value="1"/>
</dbReference>
<evidence type="ECO:0000313" key="5">
    <source>
        <dbReference type="Proteomes" id="UP000486534"/>
    </source>
</evidence>
<proteinExistence type="inferred from homology"/>
<comment type="caution">
    <text evidence="4">The sequence shown here is derived from an EMBL/GenBank/DDBJ whole genome shotgun (WGS) entry which is preliminary data.</text>
</comment>
<evidence type="ECO:0000313" key="4">
    <source>
        <dbReference type="EMBL" id="MQA54927.1"/>
    </source>
</evidence>
<dbReference type="CDD" id="cd05374">
    <property type="entry name" value="17beta-HSD-like_SDR_c"/>
    <property type="match status" value="1"/>
</dbReference>
<dbReference type="NCBIfam" id="NF004824">
    <property type="entry name" value="PRK06180.1"/>
    <property type="match status" value="1"/>
</dbReference>
<evidence type="ECO:0000256" key="3">
    <source>
        <dbReference type="RuleBase" id="RU000363"/>
    </source>
</evidence>
<dbReference type="InterPro" id="IPR020904">
    <property type="entry name" value="Sc_DH/Rdtase_CS"/>
</dbReference>
<keyword evidence="2" id="KW-0560">Oxidoreductase</keyword>
<gene>
    <name evidence="4" type="ORF">GDH07_16540</name>
</gene>
<dbReference type="EMBL" id="WHUV01000002">
    <property type="protein sequence ID" value="MQA54927.1"/>
    <property type="molecule type" value="Genomic_DNA"/>
</dbReference>
<name>A0A7X1PNC7_9PSED</name>
<dbReference type="InterPro" id="IPR002347">
    <property type="entry name" value="SDR_fam"/>
</dbReference>
<organism evidence="4 5">
    <name type="scientific">Pseudomonas piscis</name>
    <dbReference type="NCBI Taxonomy" id="2614538"/>
    <lineage>
        <taxon>Bacteria</taxon>
        <taxon>Pseudomonadati</taxon>
        <taxon>Pseudomonadota</taxon>
        <taxon>Gammaproteobacteria</taxon>
        <taxon>Pseudomonadales</taxon>
        <taxon>Pseudomonadaceae</taxon>
        <taxon>Pseudomonas</taxon>
    </lineage>
</organism>
<accession>A0A7X1PNC7</accession>
<dbReference type="PROSITE" id="PS00061">
    <property type="entry name" value="ADH_SHORT"/>
    <property type="match status" value="1"/>
</dbReference>
<evidence type="ECO:0000256" key="1">
    <source>
        <dbReference type="ARBA" id="ARBA00006484"/>
    </source>
</evidence>
<dbReference type="InterPro" id="IPR036291">
    <property type="entry name" value="NAD(P)-bd_dom_sf"/>
</dbReference>
<dbReference type="PANTHER" id="PTHR43976:SF16">
    <property type="entry name" value="SHORT-CHAIN DEHYDROGENASE_REDUCTASE FAMILY PROTEIN"/>
    <property type="match status" value="1"/>
</dbReference>
<dbReference type="Proteomes" id="UP000486534">
    <property type="component" value="Unassembled WGS sequence"/>
</dbReference>
<comment type="similarity">
    <text evidence="1 3">Belongs to the short-chain dehydrogenases/reductases (SDR) family.</text>
</comment>
<dbReference type="InterPro" id="IPR051911">
    <property type="entry name" value="SDR_oxidoreductase"/>
</dbReference>
<reference evidence="4 5" key="1">
    <citation type="submission" date="2019-10" db="EMBL/GenBank/DDBJ databases">
        <title>Pseudomonas dajingensis sp. nov., isolated from the profound head ulcers of farmed Murray cod (Maccullochella peelii peelii).</title>
        <authorList>
            <person name="Liu Y."/>
        </authorList>
    </citation>
    <scope>NUCLEOTIDE SEQUENCE [LARGE SCALE GENOMIC DNA]</scope>
    <source>
        <strain evidence="4 5">MC042</strain>
    </source>
</reference>
<dbReference type="RefSeq" id="WP_152898217.1">
    <property type="nucleotide sequence ID" value="NZ_WHUV01000002.1"/>
</dbReference>
<dbReference type="Gene3D" id="3.40.50.720">
    <property type="entry name" value="NAD(P)-binding Rossmann-like Domain"/>
    <property type="match status" value="1"/>
</dbReference>
<dbReference type="PRINTS" id="PR00081">
    <property type="entry name" value="GDHRDH"/>
</dbReference>
<dbReference type="SUPFAM" id="SSF51735">
    <property type="entry name" value="NAD(P)-binding Rossmann-fold domains"/>
    <property type="match status" value="1"/>
</dbReference>
<sequence>MTDTDARVWFITGASSGLGEALARHVLSRGHRAVVTARDSARLQHLVSQFGEDQVLALTLEVTRPADIDAGVAAAIERFGRIDVLVNNAGTILFGMIEDGDIAGARALFNTNVWGLTAMTRAVLPGMRARRSGTIVNISSKAGIAGFATTGFYSASKFAVEGLSEALAQEVAPLGIKVLIAAPGAFPTGISDAPLASFAASATNEDYRAMKEETVNYIQQAGDTAPGDPARIAAAIFKAVQSDNPPLRLLLGSDTLELARGKIEQLDKTIDTWEVVSRSADAIKKQAI</sequence>
<protein>
    <submittedName>
        <fullName evidence="4">SDR family NAD(P)-dependent oxidoreductase</fullName>
    </submittedName>
</protein>
<evidence type="ECO:0000256" key="2">
    <source>
        <dbReference type="ARBA" id="ARBA00023002"/>
    </source>
</evidence>
<dbReference type="PRINTS" id="PR00080">
    <property type="entry name" value="SDRFAMILY"/>
</dbReference>
<dbReference type="GO" id="GO:0016491">
    <property type="term" value="F:oxidoreductase activity"/>
    <property type="evidence" value="ECO:0007669"/>
    <property type="project" value="UniProtKB-KW"/>
</dbReference>